<dbReference type="SUPFAM" id="SSF88723">
    <property type="entry name" value="PIN domain-like"/>
    <property type="match status" value="1"/>
</dbReference>
<feature type="domain" description="PIN" evidence="7">
    <location>
        <begin position="12"/>
        <end position="130"/>
    </location>
</feature>
<dbReference type="Gene3D" id="3.40.50.1010">
    <property type="entry name" value="5'-nuclease"/>
    <property type="match status" value="1"/>
</dbReference>
<comment type="similarity">
    <text evidence="6">Belongs to the PINc/VapC protein family.</text>
</comment>
<comment type="function">
    <text evidence="6">Toxic component of a toxin-antitoxin (TA) system. An RNase.</text>
</comment>
<keyword evidence="9" id="KW-1185">Reference proteome</keyword>
<dbReference type="STRING" id="595536.GCA_000178815_03002"/>
<evidence type="ECO:0000313" key="8">
    <source>
        <dbReference type="EMBL" id="ATQ68316.1"/>
    </source>
</evidence>
<feature type="binding site" evidence="6">
    <location>
        <position position="14"/>
    </location>
    <ligand>
        <name>Mg(2+)</name>
        <dbReference type="ChEBI" id="CHEBI:18420"/>
    </ligand>
</feature>
<sequence length="153" mass="16819">MAARGSRPVILVVDASVAVKWLVAEPGHEHATSLLLKAPILFAPDLIEIEVANVLWKKNRRKEIDGSQAAQALRSLSSFFDALEPSTRFMNRALEIGLDLEHPVYDCVYLAAAEQRGVRLATADARLARKCAGTAYAERVVSIDRVLDSHEPM</sequence>
<dbReference type="GO" id="GO:0004540">
    <property type="term" value="F:RNA nuclease activity"/>
    <property type="evidence" value="ECO:0007669"/>
    <property type="project" value="InterPro"/>
</dbReference>
<proteinExistence type="inferred from homology"/>
<evidence type="ECO:0000256" key="6">
    <source>
        <dbReference type="HAMAP-Rule" id="MF_00265"/>
    </source>
</evidence>
<feature type="binding site" evidence="6">
    <location>
        <position position="106"/>
    </location>
    <ligand>
        <name>Mg(2+)</name>
        <dbReference type="ChEBI" id="CHEBI:18420"/>
    </ligand>
</feature>
<keyword evidence="2 6" id="KW-0540">Nuclease</keyword>
<evidence type="ECO:0000259" key="7">
    <source>
        <dbReference type="Pfam" id="PF01850"/>
    </source>
</evidence>
<keyword evidence="1 6" id="KW-1277">Toxin-antitoxin system</keyword>
<dbReference type="GO" id="GO:0000287">
    <property type="term" value="F:magnesium ion binding"/>
    <property type="evidence" value="ECO:0007669"/>
    <property type="project" value="UniProtKB-UniRule"/>
</dbReference>
<keyword evidence="4 6" id="KW-0378">Hydrolase</keyword>
<evidence type="ECO:0000313" key="9">
    <source>
        <dbReference type="Proteomes" id="UP000230709"/>
    </source>
</evidence>
<evidence type="ECO:0000256" key="5">
    <source>
        <dbReference type="ARBA" id="ARBA00022842"/>
    </source>
</evidence>
<evidence type="ECO:0000256" key="4">
    <source>
        <dbReference type="ARBA" id="ARBA00022801"/>
    </source>
</evidence>
<reference evidence="9" key="1">
    <citation type="submission" date="2017-10" db="EMBL/GenBank/DDBJ databases">
        <title>Completed PacBio SMRT sequence of Methylosinus trichosporium OB3b reveals presence of a third large plasmid.</title>
        <authorList>
            <person name="Charles T.C."/>
            <person name="Lynch M.D.J."/>
            <person name="Heil J.R."/>
            <person name="Cheng J."/>
        </authorList>
    </citation>
    <scope>NUCLEOTIDE SEQUENCE [LARGE SCALE GENOMIC DNA]</scope>
    <source>
        <strain evidence="9">OB3b</strain>
    </source>
</reference>
<dbReference type="Proteomes" id="UP000230709">
    <property type="component" value="Chromosome"/>
</dbReference>
<dbReference type="AlphaFoldDB" id="A0A2D2D020"/>
<evidence type="ECO:0000256" key="2">
    <source>
        <dbReference type="ARBA" id="ARBA00022722"/>
    </source>
</evidence>
<keyword evidence="5 6" id="KW-0460">Magnesium</keyword>
<dbReference type="PANTHER" id="PTHR35901">
    <property type="entry name" value="RIBONUCLEASE VAPC3"/>
    <property type="match status" value="1"/>
</dbReference>
<keyword evidence="3 6" id="KW-0479">Metal-binding</keyword>
<name>A0A2D2D020_METT3</name>
<dbReference type="InterPro" id="IPR029060">
    <property type="entry name" value="PIN-like_dom_sf"/>
</dbReference>
<comment type="cofactor">
    <cofactor evidence="6">
        <name>Mg(2+)</name>
        <dbReference type="ChEBI" id="CHEBI:18420"/>
    </cofactor>
</comment>
<dbReference type="EMBL" id="CP023737">
    <property type="protein sequence ID" value="ATQ68316.1"/>
    <property type="molecule type" value="Genomic_DNA"/>
</dbReference>
<dbReference type="GO" id="GO:0016787">
    <property type="term" value="F:hydrolase activity"/>
    <property type="evidence" value="ECO:0007669"/>
    <property type="project" value="UniProtKB-KW"/>
</dbReference>
<dbReference type="Pfam" id="PF01850">
    <property type="entry name" value="PIN"/>
    <property type="match status" value="1"/>
</dbReference>
<dbReference type="InterPro" id="IPR044153">
    <property type="entry name" value="PIN_Pae0151-like"/>
</dbReference>
<keyword evidence="6" id="KW-0800">Toxin</keyword>
<dbReference type="InterPro" id="IPR022907">
    <property type="entry name" value="VapC_family"/>
</dbReference>
<accession>A0A2D2D020</accession>
<dbReference type="CDD" id="cd09873">
    <property type="entry name" value="PIN_Pae0151-like"/>
    <property type="match status" value="1"/>
</dbReference>
<gene>
    <name evidence="6" type="primary">vapC</name>
    <name evidence="8" type="ORF">CQW49_10820</name>
</gene>
<dbReference type="InterPro" id="IPR051619">
    <property type="entry name" value="TypeII_TA_RNase_PINc/VapC"/>
</dbReference>
<dbReference type="PANTHER" id="PTHR35901:SF1">
    <property type="entry name" value="EXONUCLEASE VAPC9"/>
    <property type="match status" value="1"/>
</dbReference>
<dbReference type="InterPro" id="IPR002716">
    <property type="entry name" value="PIN_dom"/>
</dbReference>
<dbReference type="KEGG" id="mtw:CQW49_10820"/>
<evidence type="ECO:0000256" key="3">
    <source>
        <dbReference type="ARBA" id="ARBA00022723"/>
    </source>
</evidence>
<organism evidence="8 9">
    <name type="scientific">Methylosinus trichosporium (strain ATCC 35070 / NCIMB 11131 / UNIQEM 75 / OB3b)</name>
    <dbReference type="NCBI Taxonomy" id="595536"/>
    <lineage>
        <taxon>Bacteria</taxon>
        <taxon>Pseudomonadati</taxon>
        <taxon>Pseudomonadota</taxon>
        <taxon>Alphaproteobacteria</taxon>
        <taxon>Hyphomicrobiales</taxon>
        <taxon>Methylocystaceae</taxon>
        <taxon>Methylosinus</taxon>
    </lineage>
</organism>
<evidence type="ECO:0000256" key="1">
    <source>
        <dbReference type="ARBA" id="ARBA00022649"/>
    </source>
</evidence>
<dbReference type="GO" id="GO:0090729">
    <property type="term" value="F:toxin activity"/>
    <property type="evidence" value="ECO:0007669"/>
    <property type="project" value="UniProtKB-KW"/>
</dbReference>
<dbReference type="EC" id="3.1.-.-" evidence="6"/>
<protein>
    <recommendedName>
        <fullName evidence="6">Ribonuclease VapC</fullName>
        <shortName evidence="6">RNase VapC</shortName>
        <ecNumber evidence="6">3.1.-.-</ecNumber>
    </recommendedName>
    <alternativeName>
        <fullName evidence="6">Toxin VapC</fullName>
    </alternativeName>
</protein>
<dbReference type="HAMAP" id="MF_00265">
    <property type="entry name" value="VapC_Nob1"/>
    <property type="match status" value="1"/>
</dbReference>